<sequence length="225" mass="24314">MLVRKVGLESDCFMLDATLRRFVDPPLNRIGAGIARAGVSANAVTIAGFLIGMAALPLLAGGHYLAALLLILVNRIFDGLDGAVARQTRLSDFGGYLDIVFDFIFYSAVAFGFALGDPAHALPALFLVWSFVGTGTTFLAYAILAERYRITTEIRGAKSLYYLGGLTEGTETIVAMALFCLLPEHFPLLALIFGAMCWITTATRVAAAWMTFGRNPPRLPRDDGR</sequence>
<evidence type="ECO:0000313" key="5">
    <source>
        <dbReference type="Proteomes" id="UP000193200"/>
    </source>
</evidence>
<dbReference type="GO" id="GO:0016780">
    <property type="term" value="F:phosphotransferase activity, for other substituted phosphate groups"/>
    <property type="evidence" value="ECO:0007669"/>
    <property type="project" value="InterPro"/>
</dbReference>
<keyword evidence="1 2" id="KW-0808">Transferase</keyword>
<reference evidence="4 5" key="1">
    <citation type="submission" date="2017-03" db="EMBL/GenBank/DDBJ databases">
        <authorList>
            <person name="Afonso C.L."/>
            <person name="Miller P.J."/>
            <person name="Scott M.A."/>
            <person name="Spackman E."/>
            <person name="Goraichik I."/>
            <person name="Dimitrov K.M."/>
            <person name="Suarez D.L."/>
            <person name="Swayne D.E."/>
        </authorList>
    </citation>
    <scope>NUCLEOTIDE SEQUENCE [LARGE SCALE GENOMIC DNA]</scope>
    <source>
        <strain evidence="4 5">CECT 7691</strain>
    </source>
</reference>
<evidence type="ECO:0000313" key="4">
    <source>
        <dbReference type="EMBL" id="SLN32429.1"/>
    </source>
</evidence>
<dbReference type="Gene3D" id="1.20.120.1760">
    <property type="match status" value="1"/>
</dbReference>
<accession>A0A1Y5S608</accession>
<dbReference type="Pfam" id="PF01066">
    <property type="entry name" value="CDP-OH_P_transf"/>
    <property type="match status" value="1"/>
</dbReference>
<dbReference type="EMBL" id="FWFR01000001">
    <property type="protein sequence ID" value="SLN32429.1"/>
    <property type="molecule type" value="Genomic_DNA"/>
</dbReference>
<evidence type="ECO:0000256" key="1">
    <source>
        <dbReference type="ARBA" id="ARBA00022679"/>
    </source>
</evidence>
<keyword evidence="3" id="KW-1133">Transmembrane helix</keyword>
<feature type="transmembrane region" description="Helical" evidence="3">
    <location>
        <begin position="121"/>
        <end position="144"/>
    </location>
</feature>
<evidence type="ECO:0000256" key="2">
    <source>
        <dbReference type="RuleBase" id="RU003750"/>
    </source>
</evidence>
<feature type="transmembrane region" description="Helical" evidence="3">
    <location>
        <begin position="160"/>
        <end position="182"/>
    </location>
</feature>
<keyword evidence="5" id="KW-1185">Reference proteome</keyword>
<dbReference type="PROSITE" id="PS00379">
    <property type="entry name" value="CDP_ALCOHOL_P_TRANSF"/>
    <property type="match status" value="1"/>
</dbReference>
<dbReference type="GO" id="GO:0008654">
    <property type="term" value="P:phospholipid biosynthetic process"/>
    <property type="evidence" value="ECO:0007669"/>
    <property type="project" value="InterPro"/>
</dbReference>
<comment type="similarity">
    <text evidence="2">Belongs to the CDP-alcohol phosphatidyltransferase class-I family.</text>
</comment>
<keyword evidence="3" id="KW-0472">Membrane</keyword>
<dbReference type="InParanoid" id="A0A1Y5S608"/>
<dbReference type="InterPro" id="IPR048254">
    <property type="entry name" value="CDP_ALCOHOL_P_TRANSF_CS"/>
</dbReference>
<dbReference type="AlphaFoldDB" id="A0A1Y5S608"/>
<keyword evidence="3" id="KW-0812">Transmembrane</keyword>
<evidence type="ECO:0000256" key="3">
    <source>
        <dbReference type="SAM" id="Phobius"/>
    </source>
</evidence>
<dbReference type="Proteomes" id="UP000193200">
    <property type="component" value="Unassembled WGS sequence"/>
</dbReference>
<dbReference type="GO" id="GO:0016020">
    <property type="term" value="C:membrane"/>
    <property type="evidence" value="ECO:0007669"/>
    <property type="project" value="InterPro"/>
</dbReference>
<dbReference type="InterPro" id="IPR000462">
    <property type="entry name" value="CDP-OH_P_trans"/>
</dbReference>
<feature type="transmembrane region" description="Helical" evidence="3">
    <location>
        <begin position="188"/>
        <end position="212"/>
    </location>
</feature>
<name>A0A1Y5S608_9PROT</name>
<dbReference type="FunCoup" id="A0A1Y5S608">
    <property type="interactions" value="69"/>
</dbReference>
<gene>
    <name evidence="4" type="primary">ynjF</name>
    <name evidence="4" type="ORF">OCH7691_01198</name>
</gene>
<protein>
    <submittedName>
        <fullName evidence="4">Inner membrane protein YnjF</fullName>
    </submittedName>
</protein>
<proteinExistence type="inferred from homology"/>
<feature type="transmembrane region" description="Helical" evidence="3">
    <location>
        <begin position="93"/>
        <end position="115"/>
    </location>
</feature>
<dbReference type="InterPro" id="IPR043130">
    <property type="entry name" value="CDP-OH_PTrfase_TM_dom"/>
</dbReference>
<feature type="transmembrane region" description="Helical" evidence="3">
    <location>
        <begin position="46"/>
        <end position="72"/>
    </location>
</feature>
<organism evidence="4 5">
    <name type="scientific">Oceanibacterium hippocampi</name>
    <dbReference type="NCBI Taxonomy" id="745714"/>
    <lineage>
        <taxon>Bacteria</taxon>
        <taxon>Pseudomonadati</taxon>
        <taxon>Pseudomonadota</taxon>
        <taxon>Alphaproteobacteria</taxon>
        <taxon>Sneathiellales</taxon>
        <taxon>Sneathiellaceae</taxon>
        <taxon>Oceanibacterium</taxon>
    </lineage>
</organism>